<keyword evidence="1" id="KW-1133">Transmembrane helix</keyword>
<keyword evidence="3" id="KW-1185">Reference proteome</keyword>
<dbReference type="EMBL" id="JBBPBN010000276">
    <property type="protein sequence ID" value="KAK8490726.1"/>
    <property type="molecule type" value="Genomic_DNA"/>
</dbReference>
<sequence>MLTQWYGTPRVGIHSQVWILSFFSFAWTIWVYRNDVIFKVCGSFGRAGIGGVLRNELGKTLMYFSKSIGASDPSTAEIMALDEAIRLFPKLLVVDEGVWSRGVSWLCDLGTIGLRIGEREARSVQGF</sequence>
<name>A0ABR2AC87_9ROSI</name>
<keyword evidence="1" id="KW-0812">Transmembrane</keyword>
<comment type="caution">
    <text evidence="2">The sequence shown here is derived from an EMBL/GenBank/DDBJ whole genome shotgun (WGS) entry which is preliminary data.</text>
</comment>
<evidence type="ECO:0000256" key="1">
    <source>
        <dbReference type="SAM" id="Phobius"/>
    </source>
</evidence>
<proteinExistence type="predicted"/>
<organism evidence="2 3">
    <name type="scientific">Hibiscus sabdariffa</name>
    <name type="common">roselle</name>
    <dbReference type="NCBI Taxonomy" id="183260"/>
    <lineage>
        <taxon>Eukaryota</taxon>
        <taxon>Viridiplantae</taxon>
        <taxon>Streptophyta</taxon>
        <taxon>Embryophyta</taxon>
        <taxon>Tracheophyta</taxon>
        <taxon>Spermatophyta</taxon>
        <taxon>Magnoliopsida</taxon>
        <taxon>eudicotyledons</taxon>
        <taxon>Gunneridae</taxon>
        <taxon>Pentapetalae</taxon>
        <taxon>rosids</taxon>
        <taxon>malvids</taxon>
        <taxon>Malvales</taxon>
        <taxon>Malvaceae</taxon>
        <taxon>Malvoideae</taxon>
        <taxon>Hibiscus</taxon>
    </lineage>
</organism>
<feature type="transmembrane region" description="Helical" evidence="1">
    <location>
        <begin position="12"/>
        <end position="32"/>
    </location>
</feature>
<accession>A0ABR2AC87</accession>
<evidence type="ECO:0000313" key="3">
    <source>
        <dbReference type="Proteomes" id="UP001396334"/>
    </source>
</evidence>
<evidence type="ECO:0008006" key="4">
    <source>
        <dbReference type="Google" id="ProtNLM"/>
    </source>
</evidence>
<dbReference type="Proteomes" id="UP001396334">
    <property type="component" value="Unassembled WGS sequence"/>
</dbReference>
<protein>
    <recommendedName>
        <fullName evidence="4">RNase H type-1 domain-containing protein</fullName>
    </recommendedName>
</protein>
<gene>
    <name evidence="2" type="ORF">V6N11_034944</name>
</gene>
<keyword evidence="1" id="KW-0472">Membrane</keyword>
<evidence type="ECO:0000313" key="2">
    <source>
        <dbReference type="EMBL" id="KAK8490726.1"/>
    </source>
</evidence>
<reference evidence="2 3" key="1">
    <citation type="journal article" date="2024" name="G3 (Bethesda)">
        <title>Genome assembly of Hibiscus sabdariffa L. provides insights into metabolisms of medicinal natural products.</title>
        <authorList>
            <person name="Kim T."/>
        </authorList>
    </citation>
    <scope>NUCLEOTIDE SEQUENCE [LARGE SCALE GENOMIC DNA]</scope>
    <source>
        <strain evidence="2">TK-2024</strain>
        <tissue evidence="2">Old leaves</tissue>
    </source>
</reference>